<gene>
    <name evidence="4" type="ORF">RND81_07G182200</name>
</gene>
<evidence type="ECO:0000256" key="1">
    <source>
        <dbReference type="ARBA" id="ARBA00009861"/>
    </source>
</evidence>
<protein>
    <submittedName>
        <fullName evidence="4">Uncharacterized protein</fullName>
    </submittedName>
</protein>
<dbReference type="Proteomes" id="UP001443914">
    <property type="component" value="Unassembled WGS sequence"/>
</dbReference>
<dbReference type="PANTHER" id="PTHR31642">
    <property type="entry name" value="TRICHOTHECENE 3-O-ACETYLTRANSFERASE"/>
    <property type="match status" value="1"/>
</dbReference>
<evidence type="ECO:0000256" key="2">
    <source>
        <dbReference type="ARBA" id="ARBA00022679"/>
    </source>
</evidence>
<keyword evidence="3" id="KW-0012">Acyltransferase</keyword>
<keyword evidence="5" id="KW-1185">Reference proteome</keyword>
<sequence length="228" mass="25239">MGSTTTTCTLFKFSKSQINALKQSTMSFQQAKHKPSTYAIMASHIWRCVCKARGLPYDQEVRLYIPVNGRSRLKDPSLPQGYFGNVLFRGVCISKAGDVAYKSLRCTLNKVQDTLTRMNNEYLRSAIDYLSLNPELTSLNPSLTWIQQESSPNLSINSWIGIPFSEANFGSGGPSYVRLGAVGYEGQTLIMPSSNGDGSLTVSINLSLSHMNLLKDCIYDFVEIHSSL</sequence>
<dbReference type="Pfam" id="PF02458">
    <property type="entry name" value="Transferase"/>
    <property type="match status" value="1"/>
</dbReference>
<comment type="caution">
    <text evidence="4">The sequence shown here is derived from an EMBL/GenBank/DDBJ whole genome shotgun (WGS) entry which is preliminary data.</text>
</comment>
<comment type="similarity">
    <text evidence="1">Belongs to the plant acyltransferase family.</text>
</comment>
<name>A0AAW1JSD8_SAPOF</name>
<organism evidence="4 5">
    <name type="scientific">Saponaria officinalis</name>
    <name type="common">Common soapwort</name>
    <name type="synonym">Lychnis saponaria</name>
    <dbReference type="NCBI Taxonomy" id="3572"/>
    <lineage>
        <taxon>Eukaryota</taxon>
        <taxon>Viridiplantae</taxon>
        <taxon>Streptophyta</taxon>
        <taxon>Embryophyta</taxon>
        <taxon>Tracheophyta</taxon>
        <taxon>Spermatophyta</taxon>
        <taxon>Magnoliopsida</taxon>
        <taxon>eudicotyledons</taxon>
        <taxon>Gunneridae</taxon>
        <taxon>Pentapetalae</taxon>
        <taxon>Caryophyllales</taxon>
        <taxon>Caryophyllaceae</taxon>
        <taxon>Caryophylleae</taxon>
        <taxon>Saponaria</taxon>
    </lineage>
</organism>
<dbReference type="AlphaFoldDB" id="A0AAW1JSD8"/>
<dbReference type="InterPro" id="IPR050317">
    <property type="entry name" value="Plant_Fungal_Acyltransferase"/>
</dbReference>
<dbReference type="GO" id="GO:0016747">
    <property type="term" value="F:acyltransferase activity, transferring groups other than amino-acyl groups"/>
    <property type="evidence" value="ECO:0007669"/>
    <property type="project" value="TreeGrafter"/>
</dbReference>
<reference evidence="4" key="1">
    <citation type="submission" date="2024-03" db="EMBL/GenBank/DDBJ databases">
        <title>WGS assembly of Saponaria officinalis var. Norfolk2.</title>
        <authorList>
            <person name="Jenkins J."/>
            <person name="Shu S."/>
            <person name="Grimwood J."/>
            <person name="Barry K."/>
            <person name="Goodstein D."/>
            <person name="Schmutz J."/>
            <person name="Leebens-Mack J."/>
            <person name="Osbourn A."/>
        </authorList>
    </citation>
    <scope>NUCLEOTIDE SEQUENCE [LARGE SCALE GENOMIC DNA]</scope>
    <source>
        <strain evidence="4">JIC</strain>
    </source>
</reference>
<keyword evidence="2" id="KW-0808">Transferase</keyword>
<accession>A0AAW1JSD8</accession>
<evidence type="ECO:0000313" key="4">
    <source>
        <dbReference type="EMBL" id="KAK9707235.1"/>
    </source>
</evidence>
<dbReference type="InterPro" id="IPR023213">
    <property type="entry name" value="CAT-like_dom_sf"/>
</dbReference>
<proteinExistence type="inferred from homology"/>
<dbReference type="PANTHER" id="PTHR31642:SF11">
    <property type="entry name" value="SHIKIMATE O-HYDROXYCINNAMOYLTRANSFERASE"/>
    <property type="match status" value="1"/>
</dbReference>
<evidence type="ECO:0000313" key="5">
    <source>
        <dbReference type="Proteomes" id="UP001443914"/>
    </source>
</evidence>
<dbReference type="EMBL" id="JBDFQZ010000007">
    <property type="protein sequence ID" value="KAK9707235.1"/>
    <property type="molecule type" value="Genomic_DNA"/>
</dbReference>
<evidence type="ECO:0000256" key="3">
    <source>
        <dbReference type="ARBA" id="ARBA00023315"/>
    </source>
</evidence>
<dbReference type="Gene3D" id="3.30.559.10">
    <property type="entry name" value="Chloramphenicol acetyltransferase-like domain"/>
    <property type="match status" value="1"/>
</dbReference>